<dbReference type="InterPro" id="IPR010982">
    <property type="entry name" value="Lambda_DNA-bd_dom_sf"/>
</dbReference>
<name>A0A7W6RG11_9PROT</name>
<evidence type="ECO:0000259" key="1">
    <source>
        <dbReference type="PROSITE" id="PS50943"/>
    </source>
</evidence>
<keyword evidence="3" id="KW-1185">Reference proteome</keyword>
<dbReference type="EMBL" id="JACIGK010000030">
    <property type="protein sequence ID" value="MBB4267627.1"/>
    <property type="molecule type" value="Genomic_DNA"/>
</dbReference>
<reference evidence="2 3" key="1">
    <citation type="submission" date="2020-08" db="EMBL/GenBank/DDBJ databases">
        <title>Genome sequencing of Purple Non-Sulfur Bacteria from various extreme environments.</title>
        <authorList>
            <person name="Mayer M."/>
        </authorList>
    </citation>
    <scope>NUCLEOTIDE SEQUENCE [LARGE SCALE GENOMIC DNA]</scope>
    <source>
        <strain evidence="2 3">JA131</strain>
    </source>
</reference>
<organism evidence="2 3">
    <name type="scientific">Roseospira visakhapatnamensis</name>
    <dbReference type="NCBI Taxonomy" id="390880"/>
    <lineage>
        <taxon>Bacteria</taxon>
        <taxon>Pseudomonadati</taxon>
        <taxon>Pseudomonadota</taxon>
        <taxon>Alphaproteobacteria</taxon>
        <taxon>Rhodospirillales</taxon>
        <taxon>Rhodospirillaceae</taxon>
        <taxon>Roseospira</taxon>
    </lineage>
</organism>
<dbReference type="SMART" id="SM00530">
    <property type="entry name" value="HTH_XRE"/>
    <property type="match status" value="1"/>
</dbReference>
<proteinExistence type="predicted"/>
<accession>A0A7W6RG11</accession>
<dbReference type="PROSITE" id="PS50943">
    <property type="entry name" value="HTH_CROC1"/>
    <property type="match status" value="1"/>
</dbReference>
<protein>
    <submittedName>
        <fullName evidence="2">Transcriptional regulator with XRE-family HTH domain</fullName>
    </submittedName>
</protein>
<gene>
    <name evidence="2" type="ORF">GGD89_003274</name>
</gene>
<dbReference type="CDD" id="cd00093">
    <property type="entry name" value="HTH_XRE"/>
    <property type="match status" value="1"/>
</dbReference>
<dbReference type="RefSeq" id="WP_184047319.1">
    <property type="nucleotide sequence ID" value="NZ_JACIGK010000030.1"/>
</dbReference>
<evidence type="ECO:0000313" key="3">
    <source>
        <dbReference type="Proteomes" id="UP000554286"/>
    </source>
</evidence>
<dbReference type="GO" id="GO:0003677">
    <property type="term" value="F:DNA binding"/>
    <property type="evidence" value="ECO:0007669"/>
    <property type="project" value="InterPro"/>
</dbReference>
<evidence type="ECO:0000313" key="2">
    <source>
        <dbReference type="EMBL" id="MBB4267627.1"/>
    </source>
</evidence>
<dbReference type="Pfam" id="PF01381">
    <property type="entry name" value="HTH_3"/>
    <property type="match status" value="1"/>
</dbReference>
<dbReference type="SUPFAM" id="SSF47413">
    <property type="entry name" value="lambda repressor-like DNA-binding domains"/>
    <property type="match status" value="1"/>
</dbReference>
<dbReference type="AlphaFoldDB" id="A0A7W6RG11"/>
<dbReference type="InterPro" id="IPR001387">
    <property type="entry name" value="Cro/C1-type_HTH"/>
</dbReference>
<dbReference type="Proteomes" id="UP000554286">
    <property type="component" value="Unassembled WGS sequence"/>
</dbReference>
<feature type="domain" description="HTH cro/C1-type" evidence="1">
    <location>
        <begin position="12"/>
        <end position="74"/>
    </location>
</feature>
<sequence>MTAPNQTFGKAIASARKQKAMSQKELASRILKEDGAGAISPQYLNDIEHDRRNPSSDHLIHQFSTVLDIDENLLFVLAGKIPDDLRRTIRDPAKAAEAFMAFRRSVSD</sequence>
<dbReference type="Gene3D" id="1.10.260.40">
    <property type="entry name" value="lambda repressor-like DNA-binding domains"/>
    <property type="match status" value="1"/>
</dbReference>
<comment type="caution">
    <text evidence="2">The sequence shown here is derived from an EMBL/GenBank/DDBJ whole genome shotgun (WGS) entry which is preliminary data.</text>
</comment>